<dbReference type="PANTHER" id="PTHR43903">
    <property type="entry name" value="NEUROLIGIN"/>
    <property type="match status" value="1"/>
</dbReference>
<dbReference type="GO" id="GO:0016787">
    <property type="term" value="F:hydrolase activity"/>
    <property type="evidence" value="ECO:0007669"/>
    <property type="project" value="UniProtKB-KW"/>
</dbReference>
<keyword evidence="3 4" id="KW-0378">Hydrolase</keyword>
<gene>
    <name evidence="7" type="ORF">NP493_357g03022</name>
</gene>
<protein>
    <recommendedName>
        <fullName evidence="4">Carboxylic ester hydrolase</fullName>
        <ecNumber evidence="4">3.1.1.-</ecNumber>
    </recommendedName>
</protein>
<feature type="domain" description="Carboxylesterase type B" evidence="6">
    <location>
        <begin position="31"/>
        <end position="563"/>
    </location>
</feature>
<keyword evidence="5" id="KW-0812">Transmembrane</keyword>
<sequence length="634" mass="70514">MTPPYVAAVDSHTDVWRAVINHGRIPDGENVVVTTKHGMLQGRRIVGDNRAGGVTSTVDWYLGIPYAQPPTGTRRFKKPVSPNTWPGTRPAEKFGSCCPQEKDYYMFASRQSEDCLYLNIYTPHESGAGHRSYPVMVFIHGGSYRVGSGVVYPGYLLAQHGVVVVTFNYRLGLLGFLCGYHPSISGNYGLLDQIEALKWVRNNIAFFRGNPREVTIFGNSAGASSVGLLNNSPLARGLFIRAIAQSGSPLALWGIHNATVDLRAQVKDVLTLYNCNEGNVSYGVECLRGLDWTLFGTSPQTLVNRFPTKTPFKPCVDGHVITVPPGDWLTNGGDVISQVYMTGIMANEWSRNMGWLFEDLPEGRAYVDYSEGMGRELFEDAVKFVISKKFGWDKIVADLVISEYTDWTNRTDPIVNRDNYIDMVSDLTIVAPTVSLALLYHGRGVPVYAYTMSLPPAAQAAGRSWWGSYHSMELNYVFGSPFVGFNTDSGEEQTFSDSDRNASLLIMAMWSNFAKFGDPTPQALDEGTTKWRQFIAETTDYLVIGANNVQMKHNFRTARMKFWNDLIPNVNRRIEQLKVAPQVLTDAVWPLGGAVIALFLLLLICLVVIARMRFSARKTPSHERSTKIVKYLGS</sequence>
<keyword evidence="5" id="KW-0472">Membrane</keyword>
<dbReference type="InterPro" id="IPR019826">
    <property type="entry name" value="Carboxylesterase_B_AS"/>
</dbReference>
<dbReference type="InterPro" id="IPR002018">
    <property type="entry name" value="CarbesteraseB"/>
</dbReference>
<proteinExistence type="inferred from homology"/>
<feature type="transmembrane region" description="Helical" evidence="5">
    <location>
        <begin position="587"/>
        <end position="610"/>
    </location>
</feature>
<accession>A0AAD9L2X1</accession>
<dbReference type="InterPro" id="IPR051093">
    <property type="entry name" value="Neuroligin/BSAL"/>
</dbReference>
<evidence type="ECO:0000256" key="4">
    <source>
        <dbReference type="RuleBase" id="RU361235"/>
    </source>
</evidence>
<evidence type="ECO:0000313" key="7">
    <source>
        <dbReference type="EMBL" id="KAK2182359.1"/>
    </source>
</evidence>
<dbReference type="Proteomes" id="UP001209878">
    <property type="component" value="Unassembled WGS sequence"/>
</dbReference>
<dbReference type="PROSITE" id="PS00941">
    <property type="entry name" value="CARBOXYLESTERASE_B_2"/>
    <property type="match status" value="1"/>
</dbReference>
<evidence type="ECO:0000313" key="8">
    <source>
        <dbReference type="Proteomes" id="UP001209878"/>
    </source>
</evidence>
<dbReference type="EMBL" id="JAODUO010000357">
    <property type="protein sequence ID" value="KAK2182359.1"/>
    <property type="molecule type" value="Genomic_DNA"/>
</dbReference>
<dbReference type="AlphaFoldDB" id="A0AAD9L2X1"/>
<dbReference type="PROSITE" id="PS00122">
    <property type="entry name" value="CARBOXYLESTERASE_B_1"/>
    <property type="match status" value="1"/>
</dbReference>
<reference evidence="7" key="1">
    <citation type="journal article" date="2023" name="Mol. Biol. Evol.">
        <title>Third-Generation Sequencing Reveals the Adaptive Role of the Epigenome in Three Deep-Sea Polychaetes.</title>
        <authorList>
            <person name="Perez M."/>
            <person name="Aroh O."/>
            <person name="Sun Y."/>
            <person name="Lan Y."/>
            <person name="Juniper S.K."/>
            <person name="Young C.R."/>
            <person name="Angers B."/>
            <person name="Qian P.Y."/>
        </authorList>
    </citation>
    <scope>NUCLEOTIDE SEQUENCE</scope>
    <source>
        <strain evidence="7">R07B-5</strain>
    </source>
</reference>
<comment type="caution">
    <text evidence="7">The sequence shown here is derived from an EMBL/GenBank/DDBJ whole genome shotgun (WGS) entry which is preliminary data.</text>
</comment>
<dbReference type="InterPro" id="IPR019819">
    <property type="entry name" value="Carboxylesterase_B_CS"/>
</dbReference>
<dbReference type="SUPFAM" id="SSF53474">
    <property type="entry name" value="alpha/beta-Hydrolases"/>
    <property type="match status" value="1"/>
</dbReference>
<dbReference type="Pfam" id="PF00135">
    <property type="entry name" value="COesterase"/>
    <property type="match status" value="1"/>
</dbReference>
<comment type="similarity">
    <text evidence="1 4">Belongs to the type-B carboxylesterase/lipase family.</text>
</comment>
<dbReference type="InterPro" id="IPR029058">
    <property type="entry name" value="AB_hydrolase_fold"/>
</dbReference>
<dbReference type="EC" id="3.1.1.-" evidence="4"/>
<name>A0AAD9L2X1_RIDPI</name>
<evidence type="ECO:0000256" key="2">
    <source>
        <dbReference type="ARBA" id="ARBA00022729"/>
    </source>
</evidence>
<evidence type="ECO:0000256" key="5">
    <source>
        <dbReference type="SAM" id="Phobius"/>
    </source>
</evidence>
<evidence type="ECO:0000256" key="3">
    <source>
        <dbReference type="ARBA" id="ARBA00022801"/>
    </source>
</evidence>
<keyword evidence="2" id="KW-0732">Signal</keyword>
<dbReference type="Gene3D" id="3.40.50.1820">
    <property type="entry name" value="alpha/beta hydrolase"/>
    <property type="match status" value="1"/>
</dbReference>
<evidence type="ECO:0000256" key="1">
    <source>
        <dbReference type="ARBA" id="ARBA00005964"/>
    </source>
</evidence>
<organism evidence="7 8">
    <name type="scientific">Ridgeia piscesae</name>
    <name type="common">Tubeworm</name>
    <dbReference type="NCBI Taxonomy" id="27915"/>
    <lineage>
        <taxon>Eukaryota</taxon>
        <taxon>Metazoa</taxon>
        <taxon>Spiralia</taxon>
        <taxon>Lophotrochozoa</taxon>
        <taxon>Annelida</taxon>
        <taxon>Polychaeta</taxon>
        <taxon>Sedentaria</taxon>
        <taxon>Canalipalpata</taxon>
        <taxon>Sabellida</taxon>
        <taxon>Siboglinidae</taxon>
        <taxon>Ridgeia</taxon>
    </lineage>
</organism>
<evidence type="ECO:0000259" key="6">
    <source>
        <dbReference type="Pfam" id="PF00135"/>
    </source>
</evidence>
<keyword evidence="5" id="KW-1133">Transmembrane helix</keyword>
<keyword evidence="8" id="KW-1185">Reference proteome</keyword>